<sequence>MTARSSTNKPKYVLPDDNTSMPSLIIPPLRDSRQTTTPSFDTPLDSISRHLVRTAKTTPSGRAVSGPTSGRPNRLRKRSRAQRGAGSSTTANPVTQRRGNVQEDDTLEIERNLLIELARERRQYQVSERRRTASSSFYSATAVGIVVGKEVNSPGGSFKPAGVSSLFRRSTTLPSPLRRHHSCYPIHPSTHQDVSGYHDPEDDASIAHRRNSSSCPSLLNQRPLNESPLSSLASTSSSALNPPEEETDNNETNEIHHDSTIDEDALFFSPPLRHCSSSLSARASATGSGTSDLPHYSDARTPPLTPSTPSTVIHTRSSPSRILRAPLSPPTPTRTRTELSNHYPRATKRPPFSLSLPSFAKRRASLIRKLKIETVIVPSQNSRTSTHHAPLPPSHLRSSPPSSASTSLIRANTNSPTHSRSRSRSVFTDEDLFGFGINQIASTSTDNLLQTPHRSVSLGYKNAFARLPQDEDDGKDEAVRLAEQREWHQKLLKFAAGRDSFEV</sequence>
<feature type="region of interest" description="Disordered" evidence="1">
    <location>
        <begin position="1"/>
        <end position="105"/>
    </location>
</feature>
<feature type="compositionally biased region" description="Polar residues" evidence="1">
    <location>
        <begin position="55"/>
        <end position="71"/>
    </location>
</feature>
<feature type="region of interest" description="Disordered" evidence="1">
    <location>
        <begin position="177"/>
        <end position="254"/>
    </location>
</feature>
<dbReference type="Proteomes" id="UP000249723">
    <property type="component" value="Unassembled WGS sequence"/>
</dbReference>
<dbReference type="OrthoDB" id="2537718at2759"/>
<dbReference type="AlphaFoldDB" id="A0A2X0NH78"/>
<evidence type="ECO:0000313" key="3">
    <source>
        <dbReference type="Proteomes" id="UP000249723"/>
    </source>
</evidence>
<feature type="compositionally biased region" description="Polar residues" evidence="1">
    <location>
        <begin position="85"/>
        <end position="99"/>
    </location>
</feature>
<protein>
    <submittedName>
        <fullName evidence="2">BZ3500_MvSof-1268-A1-R1_Chr3-3g06530 protein</fullName>
    </submittedName>
</protein>
<reference evidence="2" key="1">
    <citation type="submission" date="2016-10" db="EMBL/GenBank/DDBJ databases">
        <authorList>
            <person name="Cai Z."/>
        </authorList>
    </citation>
    <scope>NUCLEOTIDE SEQUENCE [LARGE SCALE GENOMIC DNA]</scope>
</reference>
<gene>
    <name evidence="2" type="ORF">BZ3500_MVSOF-1268-A1-R1_CHR3-3G06530</name>
</gene>
<feature type="compositionally biased region" description="Low complexity" evidence="1">
    <location>
        <begin position="394"/>
        <end position="408"/>
    </location>
</feature>
<accession>A0A2X0NH78</accession>
<feature type="region of interest" description="Disordered" evidence="1">
    <location>
        <begin position="378"/>
        <end position="423"/>
    </location>
</feature>
<feature type="compositionally biased region" description="Low complexity" evidence="1">
    <location>
        <begin position="227"/>
        <end position="242"/>
    </location>
</feature>
<feature type="compositionally biased region" description="Low complexity" evidence="1">
    <location>
        <begin position="279"/>
        <end position="291"/>
    </location>
</feature>
<evidence type="ECO:0000256" key="1">
    <source>
        <dbReference type="SAM" id="MobiDB-lite"/>
    </source>
</evidence>
<evidence type="ECO:0000313" key="2">
    <source>
        <dbReference type="EMBL" id="SCZ98031.1"/>
    </source>
</evidence>
<feature type="compositionally biased region" description="Polar residues" evidence="1">
    <location>
        <begin position="409"/>
        <end position="418"/>
    </location>
</feature>
<dbReference type="EMBL" id="FMWP01000094">
    <property type="protein sequence ID" value="SCZ98031.1"/>
    <property type="molecule type" value="Genomic_DNA"/>
</dbReference>
<organism evidence="2 3">
    <name type="scientific">Microbotryum saponariae</name>
    <dbReference type="NCBI Taxonomy" id="289078"/>
    <lineage>
        <taxon>Eukaryota</taxon>
        <taxon>Fungi</taxon>
        <taxon>Dikarya</taxon>
        <taxon>Basidiomycota</taxon>
        <taxon>Pucciniomycotina</taxon>
        <taxon>Microbotryomycetes</taxon>
        <taxon>Microbotryales</taxon>
        <taxon>Microbotryaceae</taxon>
        <taxon>Microbotryum</taxon>
    </lineage>
</organism>
<name>A0A2X0NH78_9BASI</name>
<proteinExistence type="predicted"/>
<feature type="compositionally biased region" description="Polar residues" evidence="1">
    <location>
        <begin position="212"/>
        <end position="224"/>
    </location>
</feature>
<keyword evidence="3" id="KW-1185">Reference proteome</keyword>
<feature type="region of interest" description="Disordered" evidence="1">
    <location>
        <begin position="279"/>
        <end position="349"/>
    </location>
</feature>